<protein>
    <submittedName>
        <fullName evidence="1">Uncharacterized protein</fullName>
    </submittedName>
</protein>
<dbReference type="EMBL" id="JACEFB010000012">
    <property type="protein sequence ID" value="MBA2227283.1"/>
    <property type="molecule type" value="Genomic_DNA"/>
</dbReference>
<accession>A0A7V9ACL1</accession>
<evidence type="ECO:0000313" key="2">
    <source>
        <dbReference type="Proteomes" id="UP000542342"/>
    </source>
</evidence>
<keyword evidence="2" id="KW-1185">Reference proteome</keyword>
<reference evidence="1 2" key="1">
    <citation type="submission" date="2020-07" db="EMBL/GenBank/DDBJ databases">
        <title>Thermogemmata thermophila gen. nov., sp. nov., a novel moderate thermophilic planctomycete from a Kamchatka hot spring.</title>
        <authorList>
            <person name="Elcheninov A.G."/>
            <person name="Podosokorskaya O.A."/>
            <person name="Kovaleva O.L."/>
            <person name="Novikov A."/>
            <person name="Bonch-Osmolovskaya E.A."/>
            <person name="Toshchakov S.V."/>
            <person name="Kublanov I.V."/>
        </authorList>
    </citation>
    <scope>NUCLEOTIDE SEQUENCE [LARGE SCALE GENOMIC DNA]</scope>
    <source>
        <strain evidence="1 2">2918</strain>
    </source>
</reference>
<sequence length="183" mass="20591">MMYPSDHALALARVLRVIEIIANRPDISNEELVEQLVSDGIDPVDAHLLMAFVPTALSYPIVVSMGASNLPWYYTVGKRPGSRRLVLLPLKEEHYFTAALQWVTELLAMDPAARPITLEAFNAVVVRSPVLDAANGMIENYGRDALRGGVFAPLVICGVTAEEIEASRRAFRSKRRWWQFWRR</sequence>
<organism evidence="1 2">
    <name type="scientific">Thermogemmata fonticola</name>
    <dbReference type="NCBI Taxonomy" id="2755323"/>
    <lineage>
        <taxon>Bacteria</taxon>
        <taxon>Pseudomonadati</taxon>
        <taxon>Planctomycetota</taxon>
        <taxon>Planctomycetia</taxon>
        <taxon>Gemmatales</taxon>
        <taxon>Gemmataceae</taxon>
        <taxon>Thermogemmata</taxon>
    </lineage>
</organism>
<dbReference type="RefSeq" id="WP_194539145.1">
    <property type="nucleotide sequence ID" value="NZ_JACEFB010000012.1"/>
</dbReference>
<comment type="caution">
    <text evidence="1">The sequence shown here is derived from an EMBL/GenBank/DDBJ whole genome shotgun (WGS) entry which is preliminary data.</text>
</comment>
<name>A0A7V9ACL1_9BACT</name>
<dbReference type="AlphaFoldDB" id="A0A7V9ACL1"/>
<gene>
    <name evidence="1" type="ORF">H0921_14060</name>
</gene>
<dbReference type="Proteomes" id="UP000542342">
    <property type="component" value="Unassembled WGS sequence"/>
</dbReference>
<evidence type="ECO:0000313" key="1">
    <source>
        <dbReference type="EMBL" id="MBA2227283.1"/>
    </source>
</evidence>
<proteinExistence type="predicted"/>